<comment type="subcellular location">
    <subcellularLocation>
        <location evidence="1">Nucleus</location>
    </subcellularLocation>
</comment>
<evidence type="ECO:0000256" key="1">
    <source>
        <dbReference type="ARBA" id="ARBA00004123"/>
    </source>
</evidence>
<accession>A0A7N4NNT1</accession>
<feature type="region of interest" description="Disordered" evidence="6">
    <location>
        <begin position="471"/>
        <end position="536"/>
    </location>
</feature>
<dbReference type="PANTHER" id="PTHR11988">
    <property type="entry name" value="THYROTROPH EMBRYONIC FACTOR RELATED"/>
    <property type="match status" value="1"/>
</dbReference>
<proteinExistence type="predicted"/>
<keyword evidence="8" id="KW-1185">Reference proteome</keyword>
<reference evidence="7" key="2">
    <citation type="submission" date="2025-08" db="UniProtKB">
        <authorList>
            <consortium name="Ensembl"/>
        </authorList>
    </citation>
    <scope>IDENTIFICATION</scope>
</reference>
<reference evidence="7 8" key="1">
    <citation type="journal article" date="2011" name="Proc. Natl. Acad. Sci. U.S.A.">
        <title>Genetic diversity and population structure of the endangered marsupial Sarcophilus harrisii (Tasmanian devil).</title>
        <authorList>
            <person name="Miller W."/>
            <person name="Hayes V.M."/>
            <person name="Ratan A."/>
            <person name="Petersen D.C."/>
            <person name="Wittekindt N.E."/>
            <person name="Miller J."/>
            <person name="Walenz B."/>
            <person name="Knight J."/>
            <person name="Qi J."/>
            <person name="Zhao F."/>
            <person name="Wang Q."/>
            <person name="Bedoya-Reina O.C."/>
            <person name="Katiyar N."/>
            <person name="Tomsho L.P."/>
            <person name="Kasson L.M."/>
            <person name="Hardie R.A."/>
            <person name="Woodbridge P."/>
            <person name="Tindall E.A."/>
            <person name="Bertelsen M.F."/>
            <person name="Dixon D."/>
            <person name="Pyecroft S."/>
            <person name="Helgen K.M."/>
            <person name="Lesk A.M."/>
            <person name="Pringle T.H."/>
            <person name="Patterson N."/>
            <person name="Zhang Y."/>
            <person name="Kreiss A."/>
            <person name="Woods G.M."/>
            <person name="Jones M.E."/>
            <person name="Schuster S.C."/>
        </authorList>
    </citation>
    <scope>NUCLEOTIDE SEQUENCE [LARGE SCALE GENOMIC DNA]</scope>
</reference>
<feature type="compositionally biased region" description="Low complexity" evidence="6">
    <location>
        <begin position="276"/>
        <end position="291"/>
    </location>
</feature>
<dbReference type="Ensembl" id="ENSSHAT00000035536.1">
    <property type="protein sequence ID" value="ENSSHAP00000025736.1"/>
    <property type="gene ID" value="ENSSHAG00000025535.1"/>
</dbReference>
<keyword evidence="2" id="KW-0805">Transcription regulation</keyword>
<sequence length="536" mass="54982">MARPSSDRSPAPQLLGGPAGGAALHGLRSLLQGPGKTKEPPASCLLKDKERKAAAGGGGEEVGGLLGVSGRPRSGPGPGALLASLLWERPLPFGDVDDVDLDAFLLEHGLPPSPPDPGPPPPPRAAPAPSAAAPSCSSGSSSPAPSSSSSPVPTPASPRLSSGGHVLGPRAPGAGGSGSQRAGPASRDTPSPVDPESVEVLMTFDPDPADLALSSVPGQDTFDPRKHRFSEEELKPQPIMKKARKIQVPEEQKVSLPWEDQPCCTPGGRGSGGHLVSGQPFPSPSLGSLLSKMETTRAAVAEHRCPSRWPVSPSFGLLARPEGRPEPASSAPQPRLPAPPGREVLEPALQEQRGSQALAGRAAAEGEPDLGAGGLPGEGERPAQTGGGRRSPGALPLPRRAVALPGPARGPVTPPQRPQAPPRPPCFRTLPPGPDWLPAPTSTPEHSPLGRPWAPHPKFLAHWDQQALPRNTVADLGPPPGLLDTPFSLARTEGSGPGIVPRQPHYFPLNSAPFLPTSMAGDGPSGLPAGQRPRDQ</sequence>
<evidence type="ECO:0000256" key="6">
    <source>
        <dbReference type="SAM" id="MobiDB-lite"/>
    </source>
</evidence>
<feature type="compositionally biased region" description="Pro residues" evidence="6">
    <location>
        <begin position="412"/>
        <end position="437"/>
    </location>
</feature>
<dbReference type="GO" id="GO:0005634">
    <property type="term" value="C:nucleus"/>
    <property type="evidence" value="ECO:0007669"/>
    <property type="project" value="UniProtKB-SubCell"/>
</dbReference>
<feature type="compositionally biased region" description="Low complexity" evidence="6">
    <location>
        <begin position="10"/>
        <end position="27"/>
    </location>
</feature>
<gene>
    <name evidence="7" type="primary">DBP</name>
</gene>
<keyword evidence="5" id="KW-0539">Nucleus</keyword>
<dbReference type="AlphaFoldDB" id="A0A7N4NNT1"/>
<dbReference type="Proteomes" id="UP000007648">
    <property type="component" value="Unassembled WGS sequence"/>
</dbReference>
<evidence type="ECO:0000256" key="4">
    <source>
        <dbReference type="ARBA" id="ARBA00023163"/>
    </source>
</evidence>
<keyword evidence="3" id="KW-0238">DNA-binding</keyword>
<feature type="region of interest" description="Disordered" evidence="6">
    <location>
        <begin position="1"/>
        <end position="81"/>
    </location>
</feature>
<evidence type="ECO:0000313" key="8">
    <source>
        <dbReference type="Proteomes" id="UP000007648"/>
    </source>
</evidence>
<dbReference type="GO" id="GO:0000978">
    <property type="term" value="F:RNA polymerase II cis-regulatory region sequence-specific DNA binding"/>
    <property type="evidence" value="ECO:0007669"/>
    <property type="project" value="TreeGrafter"/>
</dbReference>
<feature type="compositionally biased region" description="Gly residues" evidence="6">
    <location>
        <begin position="55"/>
        <end position="67"/>
    </location>
</feature>
<evidence type="ECO:0000256" key="5">
    <source>
        <dbReference type="ARBA" id="ARBA00023242"/>
    </source>
</evidence>
<evidence type="ECO:0000313" key="7">
    <source>
        <dbReference type="Ensembl" id="ENSSHAP00000025736.1"/>
    </source>
</evidence>
<reference evidence="7" key="3">
    <citation type="submission" date="2025-09" db="UniProtKB">
        <authorList>
            <consortium name="Ensembl"/>
        </authorList>
    </citation>
    <scope>IDENTIFICATION</scope>
</reference>
<evidence type="ECO:0000256" key="3">
    <source>
        <dbReference type="ARBA" id="ARBA00023125"/>
    </source>
</evidence>
<feature type="compositionally biased region" description="Pro residues" evidence="6">
    <location>
        <begin position="111"/>
        <end position="126"/>
    </location>
</feature>
<feature type="region of interest" description="Disordered" evidence="6">
    <location>
        <begin position="104"/>
        <end position="453"/>
    </location>
</feature>
<keyword evidence="4" id="KW-0804">Transcription</keyword>
<feature type="compositionally biased region" description="Low complexity" evidence="6">
    <location>
        <begin position="127"/>
        <end position="151"/>
    </location>
</feature>
<dbReference type="InterPro" id="IPR040223">
    <property type="entry name" value="PAR_bZIP"/>
</dbReference>
<dbReference type="GO" id="GO:0000981">
    <property type="term" value="F:DNA-binding transcription factor activity, RNA polymerase II-specific"/>
    <property type="evidence" value="ECO:0007669"/>
    <property type="project" value="TreeGrafter"/>
</dbReference>
<protein>
    <submittedName>
        <fullName evidence="7">Uncharacterized protein</fullName>
    </submittedName>
</protein>
<feature type="compositionally biased region" description="Low complexity" evidence="6">
    <location>
        <begin position="68"/>
        <end position="81"/>
    </location>
</feature>
<name>A0A7N4NNT1_SARHA</name>
<dbReference type="GeneTree" id="ENSGT00940000156555"/>
<dbReference type="PANTHER" id="PTHR11988:SF7">
    <property type="entry name" value="D SITE-BINDING PROTEIN"/>
    <property type="match status" value="1"/>
</dbReference>
<evidence type="ECO:0000256" key="2">
    <source>
        <dbReference type="ARBA" id="ARBA00023015"/>
    </source>
</evidence>
<dbReference type="InParanoid" id="A0A7N4NNT1"/>
<organism evidence="7 8">
    <name type="scientific">Sarcophilus harrisii</name>
    <name type="common">Tasmanian devil</name>
    <name type="synonym">Sarcophilus laniarius</name>
    <dbReference type="NCBI Taxonomy" id="9305"/>
    <lineage>
        <taxon>Eukaryota</taxon>
        <taxon>Metazoa</taxon>
        <taxon>Chordata</taxon>
        <taxon>Craniata</taxon>
        <taxon>Vertebrata</taxon>
        <taxon>Euteleostomi</taxon>
        <taxon>Mammalia</taxon>
        <taxon>Metatheria</taxon>
        <taxon>Dasyuromorphia</taxon>
        <taxon>Dasyuridae</taxon>
        <taxon>Sarcophilus</taxon>
    </lineage>
</organism>